<keyword evidence="5" id="KW-0812">Transmembrane</keyword>
<dbReference type="SUPFAM" id="SSF58104">
    <property type="entry name" value="Methyl-accepting chemotaxis protein (MCP) signaling domain"/>
    <property type="match status" value="1"/>
</dbReference>
<protein>
    <submittedName>
        <fullName evidence="8">Methyl-accepting chemotaxis protein</fullName>
    </submittedName>
</protein>
<evidence type="ECO:0000313" key="9">
    <source>
        <dbReference type="Proteomes" id="UP000242869"/>
    </source>
</evidence>
<evidence type="ECO:0000259" key="6">
    <source>
        <dbReference type="PROSITE" id="PS50111"/>
    </source>
</evidence>
<evidence type="ECO:0000256" key="3">
    <source>
        <dbReference type="ARBA" id="ARBA00029447"/>
    </source>
</evidence>
<dbReference type="SMART" id="SM00283">
    <property type="entry name" value="MA"/>
    <property type="match status" value="1"/>
</dbReference>
<evidence type="ECO:0000256" key="2">
    <source>
        <dbReference type="ARBA" id="ARBA00023224"/>
    </source>
</evidence>
<organism evidence="8 9">
    <name type="scientific">Formivibrio citricus</name>
    <dbReference type="NCBI Taxonomy" id="83765"/>
    <lineage>
        <taxon>Bacteria</taxon>
        <taxon>Pseudomonadati</taxon>
        <taxon>Pseudomonadota</taxon>
        <taxon>Betaproteobacteria</taxon>
        <taxon>Neisseriales</taxon>
        <taxon>Chitinibacteraceae</taxon>
        <taxon>Formivibrio</taxon>
    </lineage>
</organism>
<name>A0A1I4V4A5_9NEIS</name>
<dbReference type="EMBL" id="FOVE01000001">
    <property type="protein sequence ID" value="SFM95998.1"/>
    <property type="molecule type" value="Genomic_DNA"/>
</dbReference>
<dbReference type="PROSITE" id="PS50111">
    <property type="entry name" value="CHEMOTAXIS_TRANSDUC_2"/>
    <property type="match status" value="1"/>
</dbReference>
<feature type="domain" description="Methyl-accepting transducer" evidence="6">
    <location>
        <begin position="407"/>
        <end position="643"/>
    </location>
</feature>
<keyword evidence="5" id="KW-1133">Transmembrane helix</keyword>
<comment type="similarity">
    <text evidence="3">Belongs to the methyl-accepting chemotaxis (MCP) protein family.</text>
</comment>
<dbReference type="PANTHER" id="PTHR32089">
    <property type="entry name" value="METHYL-ACCEPTING CHEMOTAXIS PROTEIN MCPB"/>
    <property type="match status" value="1"/>
</dbReference>
<dbReference type="Pfam" id="PF00672">
    <property type="entry name" value="HAMP"/>
    <property type="match status" value="1"/>
</dbReference>
<dbReference type="OrthoDB" id="9763018at2"/>
<dbReference type="SMART" id="SM00304">
    <property type="entry name" value="HAMP"/>
    <property type="match status" value="1"/>
</dbReference>
<dbReference type="InterPro" id="IPR003660">
    <property type="entry name" value="HAMP_dom"/>
</dbReference>
<evidence type="ECO:0000256" key="4">
    <source>
        <dbReference type="PROSITE-ProRule" id="PRU00284"/>
    </source>
</evidence>
<dbReference type="Pfam" id="PF00015">
    <property type="entry name" value="MCPsignal"/>
    <property type="match status" value="1"/>
</dbReference>
<dbReference type="AlphaFoldDB" id="A0A1I4V4A5"/>
<dbReference type="GO" id="GO:0007165">
    <property type="term" value="P:signal transduction"/>
    <property type="evidence" value="ECO:0007669"/>
    <property type="project" value="UniProtKB-KW"/>
</dbReference>
<keyword evidence="2 4" id="KW-0807">Transducer</keyword>
<dbReference type="CDD" id="cd06225">
    <property type="entry name" value="HAMP"/>
    <property type="match status" value="1"/>
</dbReference>
<reference evidence="9" key="1">
    <citation type="submission" date="2016-10" db="EMBL/GenBank/DDBJ databases">
        <authorList>
            <person name="Varghese N."/>
            <person name="Submissions S."/>
        </authorList>
    </citation>
    <scope>NUCLEOTIDE SEQUENCE [LARGE SCALE GENOMIC DNA]</scope>
    <source>
        <strain evidence="9">DSM 6150</strain>
    </source>
</reference>
<dbReference type="Gene3D" id="1.10.287.950">
    <property type="entry name" value="Methyl-accepting chemotaxis protein"/>
    <property type="match status" value="1"/>
</dbReference>
<evidence type="ECO:0000256" key="1">
    <source>
        <dbReference type="ARBA" id="ARBA00004370"/>
    </source>
</evidence>
<accession>A0A1I4V4A5</accession>
<dbReference type="STRING" id="83765.SAMN05660284_00117"/>
<dbReference type="CDD" id="cd11386">
    <property type="entry name" value="MCP_signal"/>
    <property type="match status" value="1"/>
</dbReference>
<dbReference type="Pfam" id="PF17201">
    <property type="entry name" value="Cache_3-Cache_2"/>
    <property type="match status" value="1"/>
</dbReference>
<dbReference type="InterPro" id="IPR029151">
    <property type="entry name" value="Sensor-like_sf"/>
</dbReference>
<dbReference type="FunFam" id="1.10.287.950:FF:000001">
    <property type="entry name" value="Methyl-accepting chemotaxis sensory transducer"/>
    <property type="match status" value="1"/>
</dbReference>
<keyword evidence="9" id="KW-1185">Reference proteome</keyword>
<dbReference type="InterPro" id="IPR033462">
    <property type="entry name" value="Cache_3-Cache_2"/>
</dbReference>
<dbReference type="SUPFAM" id="SSF103190">
    <property type="entry name" value="Sensory domain-like"/>
    <property type="match status" value="1"/>
</dbReference>
<proteinExistence type="inferred from homology"/>
<dbReference type="GO" id="GO:0006935">
    <property type="term" value="P:chemotaxis"/>
    <property type="evidence" value="ECO:0007669"/>
    <property type="project" value="UniProtKB-ARBA"/>
</dbReference>
<sequence>MNRFLRMSIPSQVIVLTASVLLLAFVALIAYVAVSLTRSSLHSAESELAQTLKVVNRSLDLMYQSALTRADRESKAFASMLGGMPARKAGNVQLPAEIASVPVLGTPSQTLTGNVELLQRFFKETGVEAALIQNVNGKMVRTATLLKDASGKPMLGTVIADTDPVTKATLAKQPYGGITFRNGKFNVSRTIPIIENDQVLGALSVRVVLDQELKQLADELAKIKIGETGYIYAFSQEPGEAVARFAIHPKLAGKNMKELADGDLTAFVKQAIGQKEGVVRMKRADAGSPVQDRLDYILVNDNWKWTIGGGAPVGEITAVGRQVRNAMIAGCVLASLLTVLVIYFVVRRRLQPLEVVVAKVQRLGAGDLTVRVDSVRDETHNEVDLLGREINAMTDRLASLVRQINDIVHRLNKSAQELSTSAHHIAVSSSNQSESASAIAASVEEWTVSITHVADSAEQARDMGSNARNAANSAHESVNNTIGEMKNIASELAVSAAAILELGARSNEISSIVQVIKDIAEQTNLLALNAAIEAARAGEQGRGFAVVADEVRKLAERTGHSTQEITRMITDIQSQTSTAAQRISSVNDLMKGGVQHVEEAGVALTEIAQKTGEAVHAVSEIAESTREQSAATQTVARSVETIAQMAEENSSASHSNEASAAKLLELAGELESSVAMLKA</sequence>
<comment type="subcellular location">
    <subcellularLocation>
        <location evidence="1">Membrane</location>
    </subcellularLocation>
</comment>
<dbReference type="Proteomes" id="UP000242869">
    <property type="component" value="Unassembled WGS sequence"/>
</dbReference>
<dbReference type="RefSeq" id="WP_091189638.1">
    <property type="nucleotide sequence ID" value="NZ_FOVE01000001.1"/>
</dbReference>
<dbReference type="Gene3D" id="3.30.450.20">
    <property type="entry name" value="PAS domain"/>
    <property type="match status" value="1"/>
</dbReference>
<dbReference type="GO" id="GO:0016020">
    <property type="term" value="C:membrane"/>
    <property type="evidence" value="ECO:0007669"/>
    <property type="project" value="UniProtKB-SubCell"/>
</dbReference>
<dbReference type="InterPro" id="IPR004089">
    <property type="entry name" value="MCPsignal_dom"/>
</dbReference>
<dbReference type="PROSITE" id="PS50885">
    <property type="entry name" value="HAMP"/>
    <property type="match status" value="1"/>
</dbReference>
<evidence type="ECO:0000313" key="8">
    <source>
        <dbReference type="EMBL" id="SFM95998.1"/>
    </source>
</evidence>
<evidence type="ECO:0000256" key="5">
    <source>
        <dbReference type="SAM" id="Phobius"/>
    </source>
</evidence>
<feature type="domain" description="HAMP" evidence="7">
    <location>
        <begin position="347"/>
        <end position="402"/>
    </location>
</feature>
<gene>
    <name evidence="8" type="ORF">SAMN05660284_00117</name>
</gene>
<keyword evidence="5" id="KW-0472">Membrane</keyword>
<evidence type="ECO:0000259" key="7">
    <source>
        <dbReference type="PROSITE" id="PS50885"/>
    </source>
</evidence>
<feature type="transmembrane region" description="Helical" evidence="5">
    <location>
        <begin position="12"/>
        <end position="34"/>
    </location>
</feature>
<dbReference type="PANTHER" id="PTHR32089:SF112">
    <property type="entry name" value="LYSOZYME-LIKE PROTEIN-RELATED"/>
    <property type="match status" value="1"/>
</dbReference>